<sequence length="80" mass="8976">MTSQRGAPPITEYVGSHQQNIADGNWWIISGYFLANTHRLLSNSRFVGHTPCFWITEISTVVILPGTFPCNASRKSFHLV</sequence>
<protein>
    <submittedName>
        <fullName evidence="1">Uncharacterized protein</fullName>
    </submittedName>
</protein>
<accession>A0A0E9WQX6</accession>
<evidence type="ECO:0000313" key="1">
    <source>
        <dbReference type="EMBL" id="JAH92757.1"/>
    </source>
</evidence>
<proteinExistence type="predicted"/>
<dbReference type="AlphaFoldDB" id="A0A0E9WQX6"/>
<reference evidence="1" key="1">
    <citation type="submission" date="2014-11" db="EMBL/GenBank/DDBJ databases">
        <authorList>
            <person name="Amaro Gonzalez C."/>
        </authorList>
    </citation>
    <scope>NUCLEOTIDE SEQUENCE</scope>
</reference>
<name>A0A0E9WQX6_ANGAN</name>
<reference evidence="1" key="2">
    <citation type="journal article" date="2015" name="Fish Shellfish Immunol.">
        <title>Early steps in the European eel (Anguilla anguilla)-Vibrio vulnificus interaction in the gills: Role of the RtxA13 toxin.</title>
        <authorList>
            <person name="Callol A."/>
            <person name="Pajuelo D."/>
            <person name="Ebbesson L."/>
            <person name="Teles M."/>
            <person name="MacKenzie S."/>
            <person name="Amaro C."/>
        </authorList>
    </citation>
    <scope>NUCLEOTIDE SEQUENCE</scope>
</reference>
<dbReference type="EMBL" id="GBXM01015820">
    <property type="protein sequence ID" value="JAH92757.1"/>
    <property type="molecule type" value="Transcribed_RNA"/>
</dbReference>
<organism evidence="1">
    <name type="scientific">Anguilla anguilla</name>
    <name type="common">European freshwater eel</name>
    <name type="synonym">Muraena anguilla</name>
    <dbReference type="NCBI Taxonomy" id="7936"/>
    <lineage>
        <taxon>Eukaryota</taxon>
        <taxon>Metazoa</taxon>
        <taxon>Chordata</taxon>
        <taxon>Craniata</taxon>
        <taxon>Vertebrata</taxon>
        <taxon>Euteleostomi</taxon>
        <taxon>Actinopterygii</taxon>
        <taxon>Neopterygii</taxon>
        <taxon>Teleostei</taxon>
        <taxon>Anguilliformes</taxon>
        <taxon>Anguillidae</taxon>
        <taxon>Anguilla</taxon>
    </lineage>
</organism>